<organism evidence="1">
    <name type="scientific">termite gut metagenome</name>
    <dbReference type="NCBI Taxonomy" id="433724"/>
    <lineage>
        <taxon>unclassified sequences</taxon>
        <taxon>metagenomes</taxon>
        <taxon>organismal metagenomes</taxon>
    </lineage>
</organism>
<accession>A0A5J4SI77</accession>
<dbReference type="AlphaFoldDB" id="A0A5J4SI77"/>
<dbReference type="EMBL" id="SNRY01000189">
    <property type="protein sequence ID" value="KAA6345031.1"/>
    <property type="molecule type" value="Genomic_DNA"/>
</dbReference>
<comment type="caution">
    <text evidence="1">The sequence shown here is derived from an EMBL/GenBank/DDBJ whole genome shotgun (WGS) entry which is preliminary data.</text>
</comment>
<gene>
    <name evidence="1" type="ORF">EZS27_007373</name>
</gene>
<evidence type="ECO:0000313" key="1">
    <source>
        <dbReference type="EMBL" id="KAA6345031.1"/>
    </source>
</evidence>
<proteinExistence type="predicted"/>
<sequence>MYFPIPQPSLRLAGVELNKARSLLEERGRGSIAQSVCQSEKIQVKQFYY</sequence>
<name>A0A5J4SI77_9ZZZZ</name>
<protein>
    <submittedName>
        <fullName evidence="1">Uncharacterized protein</fullName>
    </submittedName>
</protein>
<reference evidence="1" key="1">
    <citation type="submission" date="2019-03" db="EMBL/GenBank/DDBJ databases">
        <title>Single cell metagenomics reveals metabolic interactions within the superorganism composed of flagellate Streblomastix strix and complex community of Bacteroidetes bacteria on its surface.</title>
        <authorList>
            <person name="Treitli S.C."/>
            <person name="Kolisko M."/>
            <person name="Husnik F."/>
            <person name="Keeling P."/>
            <person name="Hampl V."/>
        </authorList>
    </citation>
    <scope>NUCLEOTIDE SEQUENCE</scope>
    <source>
        <strain evidence="1">STM</strain>
    </source>
</reference>